<accession>A0A1L9PSB8</accession>
<proteinExistence type="predicted"/>
<dbReference type="VEuPathDB" id="FungiDB:ASPVEDRAFT_30882"/>
<dbReference type="OrthoDB" id="4510542at2759"/>
<dbReference type="EMBL" id="KV878131">
    <property type="protein sequence ID" value="OJJ04424.1"/>
    <property type="molecule type" value="Genomic_DNA"/>
</dbReference>
<protein>
    <submittedName>
        <fullName evidence="2">Uncharacterized protein</fullName>
    </submittedName>
</protein>
<evidence type="ECO:0000313" key="2">
    <source>
        <dbReference type="EMBL" id="OJJ04424.1"/>
    </source>
</evidence>
<evidence type="ECO:0000256" key="1">
    <source>
        <dbReference type="SAM" id="MobiDB-lite"/>
    </source>
</evidence>
<feature type="compositionally biased region" description="Basic and acidic residues" evidence="1">
    <location>
        <begin position="162"/>
        <end position="174"/>
    </location>
</feature>
<name>A0A1L9PSB8_ASPVE</name>
<gene>
    <name evidence="2" type="ORF">ASPVEDRAFT_30882</name>
</gene>
<feature type="region of interest" description="Disordered" evidence="1">
    <location>
        <begin position="146"/>
        <end position="174"/>
    </location>
</feature>
<dbReference type="GeneID" id="63725909"/>
<dbReference type="Proteomes" id="UP000184073">
    <property type="component" value="Unassembled WGS sequence"/>
</dbReference>
<organism evidence="2 3">
    <name type="scientific">Aspergillus versicolor CBS 583.65</name>
    <dbReference type="NCBI Taxonomy" id="1036611"/>
    <lineage>
        <taxon>Eukaryota</taxon>
        <taxon>Fungi</taxon>
        <taxon>Dikarya</taxon>
        <taxon>Ascomycota</taxon>
        <taxon>Pezizomycotina</taxon>
        <taxon>Eurotiomycetes</taxon>
        <taxon>Eurotiomycetidae</taxon>
        <taxon>Eurotiales</taxon>
        <taxon>Aspergillaceae</taxon>
        <taxon>Aspergillus</taxon>
        <taxon>Aspergillus subgen. Nidulantes</taxon>
    </lineage>
</organism>
<reference evidence="3" key="1">
    <citation type="journal article" date="2017" name="Genome Biol.">
        <title>Comparative genomics reveals high biological diversity and specific adaptations in the industrially and medically important fungal genus Aspergillus.</title>
        <authorList>
            <person name="de Vries R.P."/>
            <person name="Riley R."/>
            <person name="Wiebenga A."/>
            <person name="Aguilar-Osorio G."/>
            <person name="Amillis S."/>
            <person name="Uchima C.A."/>
            <person name="Anderluh G."/>
            <person name="Asadollahi M."/>
            <person name="Askin M."/>
            <person name="Barry K."/>
            <person name="Battaglia E."/>
            <person name="Bayram O."/>
            <person name="Benocci T."/>
            <person name="Braus-Stromeyer S.A."/>
            <person name="Caldana C."/>
            <person name="Canovas D."/>
            <person name="Cerqueira G.C."/>
            <person name="Chen F."/>
            <person name="Chen W."/>
            <person name="Choi C."/>
            <person name="Clum A."/>
            <person name="Dos Santos R.A."/>
            <person name="Damasio A.R."/>
            <person name="Diallinas G."/>
            <person name="Emri T."/>
            <person name="Fekete E."/>
            <person name="Flipphi M."/>
            <person name="Freyberg S."/>
            <person name="Gallo A."/>
            <person name="Gournas C."/>
            <person name="Habgood R."/>
            <person name="Hainaut M."/>
            <person name="Harispe M.L."/>
            <person name="Henrissat B."/>
            <person name="Hilden K.S."/>
            <person name="Hope R."/>
            <person name="Hossain A."/>
            <person name="Karabika E."/>
            <person name="Karaffa L."/>
            <person name="Karanyi Z."/>
            <person name="Krasevec N."/>
            <person name="Kuo A."/>
            <person name="Kusch H."/>
            <person name="LaButti K."/>
            <person name="Lagendijk E.L."/>
            <person name="Lapidus A."/>
            <person name="Levasseur A."/>
            <person name="Lindquist E."/>
            <person name="Lipzen A."/>
            <person name="Logrieco A.F."/>
            <person name="MacCabe A."/>
            <person name="Maekelae M.R."/>
            <person name="Malavazi I."/>
            <person name="Melin P."/>
            <person name="Meyer V."/>
            <person name="Mielnichuk N."/>
            <person name="Miskei M."/>
            <person name="Molnar A.P."/>
            <person name="Mule G."/>
            <person name="Ngan C.Y."/>
            <person name="Orejas M."/>
            <person name="Orosz E."/>
            <person name="Ouedraogo J.P."/>
            <person name="Overkamp K.M."/>
            <person name="Park H.-S."/>
            <person name="Perrone G."/>
            <person name="Piumi F."/>
            <person name="Punt P.J."/>
            <person name="Ram A.F."/>
            <person name="Ramon A."/>
            <person name="Rauscher S."/>
            <person name="Record E."/>
            <person name="Riano-Pachon D.M."/>
            <person name="Robert V."/>
            <person name="Roehrig J."/>
            <person name="Ruller R."/>
            <person name="Salamov A."/>
            <person name="Salih N.S."/>
            <person name="Samson R.A."/>
            <person name="Sandor E."/>
            <person name="Sanguinetti M."/>
            <person name="Schuetze T."/>
            <person name="Sepcic K."/>
            <person name="Shelest E."/>
            <person name="Sherlock G."/>
            <person name="Sophianopoulou V."/>
            <person name="Squina F.M."/>
            <person name="Sun H."/>
            <person name="Susca A."/>
            <person name="Todd R.B."/>
            <person name="Tsang A."/>
            <person name="Unkles S.E."/>
            <person name="van de Wiele N."/>
            <person name="van Rossen-Uffink D."/>
            <person name="Oliveira J.V."/>
            <person name="Vesth T.C."/>
            <person name="Visser J."/>
            <person name="Yu J.-H."/>
            <person name="Zhou M."/>
            <person name="Andersen M.R."/>
            <person name="Archer D.B."/>
            <person name="Baker S.E."/>
            <person name="Benoit I."/>
            <person name="Brakhage A.A."/>
            <person name="Braus G.H."/>
            <person name="Fischer R."/>
            <person name="Frisvad J.C."/>
            <person name="Goldman G.H."/>
            <person name="Houbraken J."/>
            <person name="Oakley B."/>
            <person name="Pocsi I."/>
            <person name="Scazzocchio C."/>
            <person name="Seiboth B."/>
            <person name="vanKuyk P.A."/>
            <person name="Wortman J."/>
            <person name="Dyer P.S."/>
            <person name="Grigoriev I.V."/>
        </authorList>
    </citation>
    <scope>NUCLEOTIDE SEQUENCE [LARGE SCALE GENOMIC DNA]</scope>
    <source>
        <strain evidence="3">CBS 583.65</strain>
    </source>
</reference>
<keyword evidence="3" id="KW-1185">Reference proteome</keyword>
<sequence length="188" mass="21521">MKQKLRDTKEQLGDTNQAIARHDGLLNADSDRWLNMRYRTFLSWTREHQQSNSAQKKKIAKFNVLIHGADIGTDARMFEEKRLECFDLFSNLYRCSVAVARRLSKIDLSSIQIAGIPLKHTRARSIDIHPSSLDLAGRKLLRKLKKQSTSRSGVHSPQVPPPRDRPRDPHTRDGDCDIERHLSGLPCC</sequence>
<dbReference type="RefSeq" id="XP_040670186.1">
    <property type="nucleotide sequence ID" value="XM_040810398.1"/>
</dbReference>
<evidence type="ECO:0000313" key="3">
    <source>
        <dbReference type="Proteomes" id="UP000184073"/>
    </source>
</evidence>
<dbReference type="AlphaFoldDB" id="A0A1L9PSB8"/>